<evidence type="ECO:0000256" key="2">
    <source>
        <dbReference type="ARBA" id="ARBA00022448"/>
    </source>
</evidence>
<dbReference type="GO" id="GO:0044718">
    <property type="term" value="P:siderophore transmembrane transport"/>
    <property type="evidence" value="ECO:0007669"/>
    <property type="project" value="TreeGrafter"/>
</dbReference>
<accession>A0A4Q7YQE4</accession>
<keyword evidence="2" id="KW-0813">Transport</keyword>
<dbReference type="InterPro" id="IPR013784">
    <property type="entry name" value="Carb-bd-like_fold"/>
</dbReference>
<dbReference type="Gene3D" id="2.60.40.1120">
    <property type="entry name" value="Carboxypeptidase-like, regulatory domain"/>
    <property type="match status" value="1"/>
</dbReference>
<dbReference type="EMBL" id="SHKW01000001">
    <property type="protein sequence ID" value="RZU39374.1"/>
    <property type="molecule type" value="Genomic_DNA"/>
</dbReference>
<evidence type="ECO:0000256" key="6">
    <source>
        <dbReference type="ARBA" id="ARBA00023237"/>
    </source>
</evidence>
<comment type="subcellular location">
    <subcellularLocation>
        <location evidence="1">Cell outer membrane</location>
        <topology evidence="1">Multi-pass membrane protein</topology>
    </subcellularLocation>
</comment>
<reference evidence="10 11" key="1">
    <citation type="submission" date="2019-02" db="EMBL/GenBank/DDBJ databases">
        <title>Genomic Encyclopedia of Archaeal and Bacterial Type Strains, Phase II (KMG-II): from individual species to whole genera.</title>
        <authorList>
            <person name="Goeker M."/>
        </authorList>
    </citation>
    <scope>NUCLEOTIDE SEQUENCE [LARGE SCALE GENOMIC DNA]</scope>
    <source>
        <strain evidence="10 11">DSM 18101</strain>
    </source>
</reference>
<evidence type="ECO:0000256" key="1">
    <source>
        <dbReference type="ARBA" id="ARBA00004571"/>
    </source>
</evidence>
<dbReference type="Proteomes" id="UP000292958">
    <property type="component" value="Unassembled WGS sequence"/>
</dbReference>
<dbReference type="PANTHER" id="PTHR30069:SF46">
    <property type="entry name" value="OAR PROTEIN"/>
    <property type="match status" value="1"/>
</dbReference>
<dbReference type="Gene3D" id="2.40.170.20">
    <property type="entry name" value="TonB-dependent receptor, beta-barrel domain"/>
    <property type="match status" value="1"/>
</dbReference>
<name>A0A4Q7YQE4_9BACT</name>
<keyword evidence="11" id="KW-1185">Reference proteome</keyword>
<organism evidence="10 11">
    <name type="scientific">Edaphobacter modestus</name>
    <dbReference type="NCBI Taxonomy" id="388466"/>
    <lineage>
        <taxon>Bacteria</taxon>
        <taxon>Pseudomonadati</taxon>
        <taxon>Acidobacteriota</taxon>
        <taxon>Terriglobia</taxon>
        <taxon>Terriglobales</taxon>
        <taxon>Acidobacteriaceae</taxon>
        <taxon>Edaphobacter</taxon>
    </lineage>
</organism>
<evidence type="ECO:0000259" key="9">
    <source>
        <dbReference type="Pfam" id="PF25183"/>
    </source>
</evidence>
<evidence type="ECO:0000313" key="10">
    <source>
        <dbReference type="EMBL" id="RZU39374.1"/>
    </source>
</evidence>
<dbReference type="Pfam" id="PF13620">
    <property type="entry name" value="CarboxypepD_reg"/>
    <property type="match status" value="1"/>
</dbReference>
<keyword evidence="8" id="KW-1133">Transmembrane helix</keyword>
<keyword evidence="10" id="KW-0675">Receptor</keyword>
<evidence type="ECO:0000313" key="11">
    <source>
        <dbReference type="Proteomes" id="UP000292958"/>
    </source>
</evidence>
<keyword evidence="6" id="KW-0998">Cell outer membrane</keyword>
<dbReference type="GO" id="GO:0015344">
    <property type="term" value="F:siderophore uptake transmembrane transporter activity"/>
    <property type="evidence" value="ECO:0007669"/>
    <property type="project" value="TreeGrafter"/>
</dbReference>
<dbReference type="InterPro" id="IPR036942">
    <property type="entry name" value="Beta-barrel_TonB_sf"/>
</dbReference>
<dbReference type="InterPro" id="IPR039426">
    <property type="entry name" value="TonB-dep_rcpt-like"/>
</dbReference>
<keyword evidence="3" id="KW-1134">Transmembrane beta strand</keyword>
<gene>
    <name evidence="10" type="ORF">BDD14_0752</name>
</gene>
<proteinExistence type="predicted"/>
<keyword evidence="4 8" id="KW-0812">Transmembrane</keyword>
<feature type="region of interest" description="Disordered" evidence="7">
    <location>
        <begin position="1183"/>
        <end position="1202"/>
    </location>
</feature>
<dbReference type="AlphaFoldDB" id="A0A4Q7YQE4"/>
<feature type="domain" description="TonB-dependent transporter Oar-like beta-barrel" evidence="9">
    <location>
        <begin position="290"/>
        <end position="1213"/>
    </location>
</feature>
<comment type="caution">
    <text evidence="10">The sequence shown here is derived from an EMBL/GenBank/DDBJ whole genome shotgun (WGS) entry which is preliminary data.</text>
</comment>
<sequence length="1220" mass="132156">MLTFITVYVYVMPVREINALSHVYSRAIKEEATMQKLQYLDSGRAGARLFGLLLALFLCMFPVGRLLAQVDQGAVTGIVMDPSGGVIPGATVTLTSIETGLVLQQTTNSSGIYTFQPVKIGSYKVSATASGFAATTQENLKVNIQARLSVNLSLKPGGTSETVTVSTAPPLLETQTGAIGQVVEAKTINETPLNGRNWVFIAQLTNGVTPSLGNTRGSAKGDFIANGQRATQNNFVLDGVDNNTNLVDFLNGSTFVQRPPPDALAEFNIQTSNYSAEFGHSAGAVMNASIKSGTNRIHGNLWEYYRSDKMNARDWNALTVPRFHQNQFGATIGFPILKDKLFYFGDVEANRISNANVNNLSVPSVLERQGNFSELLNPAISGFSQAIHLKQPNTNGTVALGAPCGRAENVMCAADIDANAQNILNMYPLPNRGNTLVNNYVLNVPRIDSTTQFDHRVDWNISPKDLIYGRFSYVHQIVKSALPLGPVLDGSGYGGYIQSNLAENGMGSYTHTFSPSIVNEFRFGYNWGVFNFETPNGFNGSIAGSLGFGNVPCVPGFCGLPLVQIGGSVGISQFGSTGTSRESQNVYQILDNLTFSKGKHSIKYGVAFQNVRFYYTYADSPRGNFTFNGHYTKIPGTSLSSGVADFLTGRVANAYITNAPGIHDQQWYNSAYAQDDWRLTSKLTLNIGLRWDFYQPLAESRDRQANFLVTGPVGQGTGSGAFQLPSSLKSTALAPNFVDTLAASNVQLQYVDNNRLVTSQKTNFAPRVGFSYQANEKTVFRGGIGIFYGGLESNGNGNLGANYPFSLSQNFPEQTCDVGNCSTSFPYTLASGLPTLTPVTAATSYPGFHSTDAHIQTPYTENYSFSMQYALSNNLVSSIAYVGNETRHLTTYFAQNSAVALYRNGLNTQPLLPFPTLGGIGATVYTGYSSYNSLQAKLEKRFSSGLNFLATYTWAHAMDNSSSSGGLSTAVGTRAYYMLGGPNSEYTNSSYDVRNRITFNGHYELPWGRGRRFLKNNRALDFAVGGWEISNTFTAQSGTPFGMSTTTANVAGASARPVLVTDPFRPGEINLPGTKTGCPTQVKTRDHWYNPCAFAEPMGQLDPGNLICAPGVAPGNGCRYASGVTDPSLVAQFLGGKQNLVYGPGYWRNDVSLFKNFPVWHEQTVQFRADIFNVFNHPTWGNPSVQNNDPASGGQIQGPKNFGANTPDARFIQLAAKYYF</sequence>
<dbReference type="PANTHER" id="PTHR30069">
    <property type="entry name" value="TONB-DEPENDENT OUTER MEMBRANE RECEPTOR"/>
    <property type="match status" value="1"/>
</dbReference>
<evidence type="ECO:0000256" key="8">
    <source>
        <dbReference type="SAM" id="Phobius"/>
    </source>
</evidence>
<dbReference type="SUPFAM" id="SSF56935">
    <property type="entry name" value="Porins"/>
    <property type="match status" value="1"/>
</dbReference>
<protein>
    <submittedName>
        <fullName evidence="10">TonB-dependent receptor-like protein</fullName>
    </submittedName>
</protein>
<dbReference type="Pfam" id="PF25183">
    <property type="entry name" value="OMP_b-brl_4"/>
    <property type="match status" value="1"/>
</dbReference>
<dbReference type="SUPFAM" id="SSF49452">
    <property type="entry name" value="Starch-binding domain-like"/>
    <property type="match status" value="1"/>
</dbReference>
<dbReference type="GO" id="GO:0030246">
    <property type="term" value="F:carbohydrate binding"/>
    <property type="evidence" value="ECO:0007669"/>
    <property type="project" value="InterPro"/>
</dbReference>
<keyword evidence="5 8" id="KW-0472">Membrane</keyword>
<evidence type="ECO:0000256" key="3">
    <source>
        <dbReference type="ARBA" id="ARBA00022452"/>
    </source>
</evidence>
<evidence type="ECO:0000256" key="4">
    <source>
        <dbReference type="ARBA" id="ARBA00022692"/>
    </source>
</evidence>
<evidence type="ECO:0000256" key="7">
    <source>
        <dbReference type="SAM" id="MobiDB-lite"/>
    </source>
</evidence>
<dbReference type="InterPro" id="IPR057601">
    <property type="entry name" value="Oar-like_b-barrel"/>
</dbReference>
<feature type="transmembrane region" description="Helical" evidence="8">
    <location>
        <begin position="49"/>
        <end position="68"/>
    </location>
</feature>
<evidence type="ECO:0000256" key="5">
    <source>
        <dbReference type="ARBA" id="ARBA00023136"/>
    </source>
</evidence>
<dbReference type="GO" id="GO:0009279">
    <property type="term" value="C:cell outer membrane"/>
    <property type="evidence" value="ECO:0007669"/>
    <property type="project" value="UniProtKB-SubCell"/>
</dbReference>